<dbReference type="SUPFAM" id="SSF56300">
    <property type="entry name" value="Metallo-dependent phosphatases"/>
    <property type="match status" value="1"/>
</dbReference>
<proteinExistence type="inferred from homology"/>
<protein>
    <submittedName>
        <fullName evidence="6">Phosphodiesterase</fullName>
    </submittedName>
</protein>
<evidence type="ECO:0000313" key="7">
    <source>
        <dbReference type="Proteomes" id="UP000316801"/>
    </source>
</evidence>
<name>A0A549TIG8_9HYPH</name>
<dbReference type="GO" id="GO:0004112">
    <property type="term" value="F:cyclic-nucleotide phosphodiesterase activity"/>
    <property type="evidence" value="ECO:0007669"/>
    <property type="project" value="InterPro"/>
</dbReference>
<dbReference type="InterPro" id="IPR050884">
    <property type="entry name" value="CNP_phosphodiesterase-III"/>
</dbReference>
<dbReference type="Pfam" id="PF00149">
    <property type="entry name" value="Metallophos"/>
    <property type="match status" value="1"/>
</dbReference>
<evidence type="ECO:0000313" key="6">
    <source>
        <dbReference type="EMBL" id="TRL43043.1"/>
    </source>
</evidence>
<evidence type="ECO:0000256" key="3">
    <source>
        <dbReference type="ARBA" id="ARBA00023004"/>
    </source>
</evidence>
<sequence>MRRPDMFKLLHLSDLHLTPPGVALHGLRPDMQLECCVSDILVDHADADLCVVTGDLTHDGLPLAYHEVRRQLMRLPMPVHVMIGNHDDRTAFRSVFPEACAADGFVHQVIDTDAGRMVLLDTHEPGSAGGRLCEVRLAWLRARLAESGSDPVYLFTHHPPVRVGLQRMDAICLRDAEALMAALLPFRERIRHLFFGHLHRAVSGTRRGLPFSGVRGTSHQIALDFTTPHVAPVSFETPGYGVVFIDTDSIVVHHAEIKPQR</sequence>
<reference evidence="6 7" key="1">
    <citation type="submission" date="2019-07" db="EMBL/GenBank/DDBJ databases">
        <title>Ln-dependent methylotrophs.</title>
        <authorList>
            <person name="Tani A."/>
        </authorList>
    </citation>
    <scope>NUCLEOTIDE SEQUENCE [LARGE SCALE GENOMIC DNA]</scope>
    <source>
        <strain evidence="6 7">SM12</strain>
    </source>
</reference>
<accession>A0A549TIG8</accession>
<dbReference type="InterPro" id="IPR004843">
    <property type="entry name" value="Calcineurin-like_PHP"/>
</dbReference>
<dbReference type="InterPro" id="IPR029052">
    <property type="entry name" value="Metallo-depent_PP-like"/>
</dbReference>
<dbReference type="InterPro" id="IPR026575">
    <property type="entry name" value="GpdQ/CpdA-like"/>
</dbReference>
<dbReference type="Proteomes" id="UP000316801">
    <property type="component" value="Unassembled WGS sequence"/>
</dbReference>
<dbReference type="CDD" id="cd07402">
    <property type="entry name" value="MPP_GpdQ"/>
    <property type="match status" value="1"/>
</dbReference>
<dbReference type="AlphaFoldDB" id="A0A549TIG8"/>
<organism evidence="6 7">
    <name type="scientific">Rhizobium straminoryzae</name>
    <dbReference type="NCBI Taxonomy" id="1387186"/>
    <lineage>
        <taxon>Bacteria</taxon>
        <taxon>Pseudomonadati</taxon>
        <taxon>Pseudomonadota</taxon>
        <taxon>Alphaproteobacteria</taxon>
        <taxon>Hyphomicrobiales</taxon>
        <taxon>Rhizobiaceae</taxon>
        <taxon>Rhizobium/Agrobacterium group</taxon>
        <taxon>Rhizobium</taxon>
    </lineage>
</organism>
<evidence type="ECO:0000256" key="1">
    <source>
        <dbReference type="ARBA" id="ARBA00022723"/>
    </source>
</evidence>
<evidence type="ECO:0000256" key="2">
    <source>
        <dbReference type="ARBA" id="ARBA00022801"/>
    </source>
</evidence>
<comment type="similarity">
    <text evidence="4">Belongs to the cyclic nucleotide phosphodiesterase class-III family.</text>
</comment>
<keyword evidence="1" id="KW-0479">Metal-binding</keyword>
<keyword evidence="7" id="KW-1185">Reference proteome</keyword>
<evidence type="ECO:0000259" key="5">
    <source>
        <dbReference type="Pfam" id="PF00149"/>
    </source>
</evidence>
<dbReference type="Gene3D" id="3.60.21.10">
    <property type="match status" value="1"/>
</dbReference>
<evidence type="ECO:0000256" key="4">
    <source>
        <dbReference type="ARBA" id="ARBA00025742"/>
    </source>
</evidence>
<gene>
    <name evidence="6" type="ORF">FNA46_01110</name>
</gene>
<comment type="caution">
    <text evidence="6">The sequence shown here is derived from an EMBL/GenBank/DDBJ whole genome shotgun (WGS) entry which is preliminary data.</text>
</comment>
<feature type="domain" description="Calcineurin-like phosphoesterase" evidence="5">
    <location>
        <begin position="7"/>
        <end position="200"/>
    </location>
</feature>
<dbReference type="PANTHER" id="PTHR42988">
    <property type="entry name" value="PHOSPHOHYDROLASE"/>
    <property type="match status" value="1"/>
</dbReference>
<dbReference type="EMBL" id="VJMG01000003">
    <property type="protein sequence ID" value="TRL43043.1"/>
    <property type="molecule type" value="Genomic_DNA"/>
</dbReference>
<keyword evidence="3" id="KW-0408">Iron</keyword>
<dbReference type="GO" id="GO:0046872">
    <property type="term" value="F:metal ion binding"/>
    <property type="evidence" value="ECO:0007669"/>
    <property type="project" value="UniProtKB-KW"/>
</dbReference>
<dbReference type="PANTHER" id="PTHR42988:SF2">
    <property type="entry name" value="CYCLIC NUCLEOTIDE PHOSPHODIESTERASE CBUA0032-RELATED"/>
    <property type="match status" value="1"/>
</dbReference>
<keyword evidence="2" id="KW-0378">Hydrolase</keyword>